<dbReference type="EMBL" id="CP026309">
    <property type="protein sequence ID" value="AUV80460.1"/>
    <property type="molecule type" value="Genomic_DNA"/>
</dbReference>
<sequence>MTCPDCDGDRIAFAVPSSLRPYAPDEALSATLCTTCLRVAGVDAEDSEVEPSETIEWGPLPSGEAGVATALLLGLLDSLALRRADVTALCEHAEEAGGDPFLTLDRLAAMAETGDLDPHVDLERRTAQLQSLVD</sequence>
<dbReference type="Pfam" id="PF19792">
    <property type="entry name" value="DUF6276"/>
    <property type="match status" value="1"/>
</dbReference>
<organism evidence="1 2">
    <name type="scientific">Salinigranum rubrum</name>
    <dbReference type="NCBI Taxonomy" id="755307"/>
    <lineage>
        <taxon>Archaea</taxon>
        <taxon>Methanobacteriati</taxon>
        <taxon>Methanobacteriota</taxon>
        <taxon>Stenosarchaea group</taxon>
        <taxon>Halobacteria</taxon>
        <taxon>Halobacteriales</taxon>
        <taxon>Haloferacaceae</taxon>
        <taxon>Salinigranum</taxon>
    </lineage>
</organism>
<dbReference type="InterPro" id="IPR046243">
    <property type="entry name" value="DUF6276"/>
</dbReference>
<evidence type="ECO:0000313" key="2">
    <source>
        <dbReference type="Proteomes" id="UP000236584"/>
    </source>
</evidence>
<dbReference type="Proteomes" id="UP000236584">
    <property type="component" value="Chromosome"/>
</dbReference>
<evidence type="ECO:0008006" key="3">
    <source>
        <dbReference type="Google" id="ProtNLM"/>
    </source>
</evidence>
<dbReference type="OrthoDB" id="212944at2157"/>
<dbReference type="RefSeq" id="WP_103423968.1">
    <property type="nucleotide sequence ID" value="NZ_CP026309.1"/>
</dbReference>
<gene>
    <name evidence="1" type="ORF">C2R22_01310</name>
</gene>
<dbReference type="AlphaFoldDB" id="A0A2I8VEV2"/>
<accession>A0A2I8VEV2</accession>
<keyword evidence="2" id="KW-1185">Reference proteome</keyword>
<dbReference type="KEGG" id="srub:C2R22_01310"/>
<reference evidence="1 2" key="1">
    <citation type="submission" date="2018-01" db="EMBL/GenBank/DDBJ databases">
        <title>Complete genome sequence of Salinigranum rubrum GX10T, an extremely halophilic archaeon isolated from a marine solar saltern.</title>
        <authorList>
            <person name="Han S."/>
        </authorList>
    </citation>
    <scope>NUCLEOTIDE SEQUENCE [LARGE SCALE GENOMIC DNA]</scope>
    <source>
        <strain evidence="1 2">GX10</strain>
    </source>
</reference>
<protein>
    <recommendedName>
        <fullName evidence="3">Small CPxCG-related zinc finger protein</fullName>
    </recommendedName>
</protein>
<name>A0A2I8VEV2_9EURY</name>
<proteinExistence type="predicted"/>
<evidence type="ECO:0000313" key="1">
    <source>
        <dbReference type="EMBL" id="AUV80460.1"/>
    </source>
</evidence>
<dbReference type="GeneID" id="35590685"/>